<gene>
    <name evidence="1" type="ORF">METZ01_LOCUS8833</name>
</gene>
<name>A0A381NNQ0_9ZZZZ</name>
<accession>A0A381NNQ0</accession>
<evidence type="ECO:0000313" key="1">
    <source>
        <dbReference type="EMBL" id="SUZ55979.1"/>
    </source>
</evidence>
<organism evidence="1">
    <name type="scientific">marine metagenome</name>
    <dbReference type="NCBI Taxonomy" id="408172"/>
    <lineage>
        <taxon>unclassified sequences</taxon>
        <taxon>metagenomes</taxon>
        <taxon>ecological metagenomes</taxon>
    </lineage>
</organism>
<sequence>MARPEGFEPPTTWFEARYSIQLSYGRVY</sequence>
<proteinExistence type="predicted"/>
<reference evidence="1" key="1">
    <citation type="submission" date="2018-05" db="EMBL/GenBank/DDBJ databases">
        <authorList>
            <person name="Lanie J.A."/>
            <person name="Ng W.-L."/>
            <person name="Kazmierczak K.M."/>
            <person name="Andrzejewski T.M."/>
            <person name="Davidsen T.M."/>
            <person name="Wayne K.J."/>
            <person name="Tettelin H."/>
            <person name="Glass J.I."/>
            <person name="Rusch D."/>
            <person name="Podicherti R."/>
            <person name="Tsui H.-C.T."/>
            <person name="Winkler M.E."/>
        </authorList>
    </citation>
    <scope>NUCLEOTIDE SEQUENCE</scope>
</reference>
<dbReference type="AntiFam" id="ANF00014">
    <property type="entry name" value="tRNA translation"/>
</dbReference>
<dbReference type="AlphaFoldDB" id="A0A381NNQ0"/>
<dbReference type="EMBL" id="UINC01000473">
    <property type="protein sequence ID" value="SUZ55979.1"/>
    <property type="molecule type" value="Genomic_DNA"/>
</dbReference>
<protein>
    <submittedName>
        <fullName evidence="1">Uncharacterized protein</fullName>
    </submittedName>
</protein>